<dbReference type="AlphaFoldDB" id="A0A1G7SR90"/>
<evidence type="ECO:0000313" key="2">
    <source>
        <dbReference type="Proteomes" id="UP000183404"/>
    </source>
</evidence>
<gene>
    <name evidence="1" type="ORF">SAMN04244560_02026</name>
</gene>
<sequence length="372" mass="41037">MLYMNDKIVMQKINEMARLAYAINIARDNLGYSVRYINYKAIKKAVEALKVYDKLYFYGVKNTSQIKREYLQKLSSIGNYIWLTVDEMSKGGRAIDIERINPVTGRPMTGSTSAGCINVLLGINDFAIGTDGGGSVLGPAMSCNLYSIMAKGLGLEGKKLKKSTDGINFIPGIGIIAKDLFVSKDVLSNLIDLDDTIDFRNLKVGSPRKGDINLPIIGDVREDLYNIERALSKEGITVIDIDLKDVLKREDAIYKLNKAFEEVDIVITKEGPIDIFGLGDSVLGIMGYVGSYIQNSSGKYLLKVANMVNTTAITVPSENLGVGILIIAKEGNEYGTAAIKLAEIIDSNISHPKLFYEYFNTKEYDDILFEVN</sequence>
<organism evidence="1 2">
    <name type="scientific">Thermoanaerobacter thermohydrosulfuricus</name>
    <name type="common">Clostridium thermohydrosulfuricum</name>
    <dbReference type="NCBI Taxonomy" id="1516"/>
    <lineage>
        <taxon>Bacteria</taxon>
        <taxon>Bacillati</taxon>
        <taxon>Bacillota</taxon>
        <taxon>Clostridia</taxon>
        <taxon>Thermoanaerobacterales</taxon>
        <taxon>Thermoanaerobacteraceae</taxon>
        <taxon>Thermoanaerobacter</taxon>
    </lineage>
</organism>
<name>A0A1G7SR90_THETY</name>
<dbReference type="InterPro" id="IPR036928">
    <property type="entry name" value="AS_sf"/>
</dbReference>
<dbReference type="Gene3D" id="3.90.1300.10">
    <property type="entry name" value="Amidase signature (AS) domain"/>
    <property type="match status" value="1"/>
</dbReference>
<dbReference type="EMBL" id="FNBS01000055">
    <property type="protein sequence ID" value="SDG25402.1"/>
    <property type="molecule type" value="Genomic_DNA"/>
</dbReference>
<reference evidence="1 2" key="1">
    <citation type="submission" date="2016-10" db="EMBL/GenBank/DDBJ databases">
        <authorList>
            <person name="de Groot N.N."/>
        </authorList>
    </citation>
    <scope>NUCLEOTIDE SEQUENCE [LARGE SCALE GENOMIC DNA]</scope>
    <source>
        <strain evidence="1 2">DSM 569</strain>
    </source>
</reference>
<proteinExistence type="predicted"/>
<dbReference type="Proteomes" id="UP000183404">
    <property type="component" value="Unassembled WGS sequence"/>
</dbReference>
<evidence type="ECO:0008006" key="3">
    <source>
        <dbReference type="Google" id="ProtNLM"/>
    </source>
</evidence>
<protein>
    <recommendedName>
        <fullName evidence="3">Amidase</fullName>
    </recommendedName>
</protein>
<dbReference type="SUPFAM" id="SSF75304">
    <property type="entry name" value="Amidase signature (AS) enzymes"/>
    <property type="match status" value="1"/>
</dbReference>
<accession>A0A1G7SR90</accession>
<evidence type="ECO:0000313" key="1">
    <source>
        <dbReference type="EMBL" id="SDG25402.1"/>
    </source>
</evidence>